<organism evidence="1 2">
    <name type="scientific">Massilimicrobiota timonensis</name>
    <dbReference type="NCBI Taxonomy" id="1776392"/>
    <lineage>
        <taxon>Bacteria</taxon>
        <taxon>Bacillati</taxon>
        <taxon>Bacillota</taxon>
        <taxon>Erysipelotrichia</taxon>
        <taxon>Erysipelotrichales</taxon>
        <taxon>Erysipelotrichaceae</taxon>
        <taxon>Massilimicrobiota</taxon>
    </lineage>
</organism>
<dbReference type="AlphaFoldDB" id="A0A1Y4SVR3"/>
<evidence type="ECO:0000313" key="1">
    <source>
        <dbReference type="EMBL" id="OUQ32893.1"/>
    </source>
</evidence>
<dbReference type="InterPro" id="IPR036291">
    <property type="entry name" value="NAD(P)-bd_dom_sf"/>
</dbReference>
<accession>A0A1Y4SVR3</accession>
<protein>
    <recommendedName>
        <fullName evidence="3">Dipicolinate synthase subunit A</fullName>
    </recommendedName>
</protein>
<keyword evidence="2" id="KW-1185">Reference proteome</keyword>
<name>A0A1Y4SVR3_9FIRM</name>
<gene>
    <name evidence="1" type="ORF">B5E75_11815</name>
</gene>
<dbReference type="SUPFAM" id="SSF51735">
    <property type="entry name" value="NAD(P)-binding Rossmann-fold domains"/>
    <property type="match status" value="1"/>
</dbReference>
<dbReference type="Proteomes" id="UP000195305">
    <property type="component" value="Unassembled WGS sequence"/>
</dbReference>
<dbReference type="OrthoDB" id="8840764at2"/>
<evidence type="ECO:0000313" key="2">
    <source>
        <dbReference type="Proteomes" id="UP000195305"/>
    </source>
</evidence>
<reference evidence="1 2" key="1">
    <citation type="journal article" date="2018" name="BMC Genomics">
        <title>Whole genome sequencing and function prediction of 133 gut anaerobes isolated from chicken caecum in pure cultures.</title>
        <authorList>
            <person name="Medvecky M."/>
            <person name="Cejkova D."/>
            <person name="Polansky O."/>
            <person name="Karasova D."/>
            <person name="Kubasova T."/>
            <person name="Cizek A."/>
            <person name="Rychlik I."/>
        </authorList>
    </citation>
    <scope>NUCLEOTIDE SEQUENCE [LARGE SCALE GENOMIC DNA]</scope>
    <source>
        <strain evidence="1 2">An13</strain>
    </source>
</reference>
<sequence length="265" mass="30735">MLVFVNHDDLRGQELMEELIRQGYYVTDEWSDLRFCQMIYLGMKGVDCKNHLFLHHETIVVEDSIWKQLQPHTKIFTIVHNRYLEELGKQYHFEYEAFLDDEYFINQNSLLTAEGMLAYLISHRRFPLYQSQVHVLGYGHCGKAIVKALVALQACVHVGVRNNQLFDDIKKAHAKPYCLQDMDLSSCEILINTVPSQIVTPKHLDQAHSHMMILDIASYPYGVDHHYALSKGFNSIILPSIPSKYAYGYAGKMMADQIEREINHE</sequence>
<dbReference type="RefSeq" id="WP_087359474.1">
    <property type="nucleotide sequence ID" value="NZ_NFLJ01000039.1"/>
</dbReference>
<proteinExistence type="predicted"/>
<dbReference type="Gene3D" id="3.40.50.720">
    <property type="entry name" value="NAD(P)-binding Rossmann-like Domain"/>
    <property type="match status" value="1"/>
</dbReference>
<comment type="caution">
    <text evidence="1">The sequence shown here is derived from an EMBL/GenBank/DDBJ whole genome shotgun (WGS) entry which is preliminary data.</text>
</comment>
<evidence type="ECO:0008006" key="3">
    <source>
        <dbReference type="Google" id="ProtNLM"/>
    </source>
</evidence>
<dbReference type="EMBL" id="NFLJ01000039">
    <property type="protein sequence ID" value="OUQ32893.1"/>
    <property type="molecule type" value="Genomic_DNA"/>
</dbReference>